<evidence type="ECO:0000313" key="1">
    <source>
        <dbReference type="EMBL" id="QCD96363.1"/>
    </source>
</evidence>
<gene>
    <name evidence="1" type="ORF">DEO72_LG6g1065</name>
</gene>
<protein>
    <submittedName>
        <fullName evidence="1">Uncharacterized protein</fullName>
    </submittedName>
</protein>
<dbReference type="Proteomes" id="UP000501690">
    <property type="component" value="Linkage Group LG6"/>
</dbReference>
<accession>A0A4D6M6F9</accession>
<evidence type="ECO:0000313" key="2">
    <source>
        <dbReference type="Proteomes" id="UP000501690"/>
    </source>
</evidence>
<reference evidence="1 2" key="1">
    <citation type="submission" date="2019-04" db="EMBL/GenBank/DDBJ databases">
        <title>An improved genome assembly and genetic linkage map for asparagus bean, Vigna unguiculata ssp. sesquipedialis.</title>
        <authorList>
            <person name="Xia Q."/>
            <person name="Zhang R."/>
            <person name="Dong Y."/>
        </authorList>
    </citation>
    <scope>NUCLEOTIDE SEQUENCE [LARGE SCALE GENOMIC DNA]</scope>
    <source>
        <tissue evidence="1">Leaf</tissue>
    </source>
</reference>
<dbReference type="EMBL" id="CP039350">
    <property type="protein sequence ID" value="QCD96363.1"/>
    <property type="molecule type" value="Genomic_DNA"/>
</dbReference>
<organism evidence="1 2">
    <name type="scientific">Vigna unguiculata</name>
    <name type="common">Cowpea</name>
    <dbReference type="NCBI Taxonomy" id="3917"/>
    <lineage>
        <taxon>Eukaryota</taxon>
        <taxon>Viridiplantae</taxon>
        <taxon>Streptophyta</taxon>
        <taxon>Embryophyta</taxon>
        <taxon>Tracheophyta</taxon>
        <taxon>Spermatophyta</taxon>
        <taxon>Magnoliopsida</taxon>
        <taxon>eudicotyledons</taxon>
        <taxon>Gunneridae</taxon>
        <taxon>Pentapetalae</taxon>
        <taxon>rosids</taxon>
        <taxon>fabids</taxon>
        <taxon>Fabales</taxon>
        <taxon>Fabaceae</taxon>
        <taxon>Papilionoideae</taxon>
        <taxon>50 kb inversion clade</taxon>
        <taxon>NPAAA clade</taxon>
        <taxon>indigoferoid/millettioid clade</taxon>
        <taxon>Phaseoleae</taxon>
        <taxon>Vigna</taxon>
    </lineage>
</organism>
<keyword evidence="2" id="KW-1185">Reference proteome</keyword>
<proteinExistence type="predicted"/>
<sequence length="87" mass="9578">MSYGVVWVVLTGLLHERTIVSTGFLTQASMPCLGEINRGSPRLFLESRRSGNQLCFEQANVSLGRVESRLSGNARKSTVPEVELSPR</sequence>
<dbReference type="AlphaFoldDB" id="A0A4D6M6F9"/>
<name>A0A4D6M6F9_VIGUN</name>